<name>R7SFN2_CONPW</name>
<evidence type="ECO:0000313" key="2">
    <source>
        <dbReference type="Proteomes" id="UP000053558"/>
    </source>
</evidence>
<dbReference type="KEGG" id="cput:CONPUDRAFT_86105"/>
<dbReference type="GeneID" id="19211080"/>
<dbReference type="RefSeq" id="XP_007775926.1">
    <property type="nucleotide sequence ID" value="XM_007777736.1"/>
</dbReference>
<dbReference type="AlphaFoldDB" id="R7SFN2"/>
<dbReference type="Proteomes" id="UP000053558">
    <property type="component" value="Unassembled WGS sequence"/>
</dbReference>
<keyword evidence="2" id="KW-1185">Reference proteome</keyword>
<accession>R7SFN2</accession>
<protein>
    <submittedName>
        <fullName evidence="1">Uncharacterized protein</fullName>
    </submittedName>
</protein>
<reference evidence="2" key="1">
    <citation type="journal article" date="2012" name="Science">
        <title>The Paleozoic origin of enzymatic lignin decomposition reconstructed from 31 fungal genomes.</title>
        <authorList>
            <person name="Floudas D."/>
            <person name="Binder M."/>
            <person name="Riley R."/>
            <person name="Barry K."/>
            <person name="Blanchette R.A."/>
            <person name="Henrissat B."/>
            <person name="Martinez A.T."/>
            <person name="Otillar R."/>
            <person name="Spatafora J.W."/>
            <person name="Yadav J.S."/>
            <person name="Aerts A."/>
            <person name="Benoit I."/>
            <person name="Boyd A."/>
            <person name="Carlson A."/>
            <person name="Copeland A."/>
            <person name="Coutinho P.M."/>
            <person name="de Vries R.P."/>
            <person name="Ferreira P."/>
            <person name="Findley K."/>
            <person name="Foster B."/>
            <person name="Gaskell J."/>
            <person name="Glotzer D."/>
            <person name="Gorecki P."/>
            <person name="Heitman J."/>
            <person name="Hesse C."/>
            <person name="Hori C."/>
            <person name="Igarashi K."/>
            <person name="Jurgens J.A."/>
            <person name="Kallen N."/>
            <person name="Kersten P."/>
            <person name="Kohler A."/>
            <person name="Kuees U."/>
            <person name="Kumar T.K.A."/>
            <person name="Kuo A."/>
            <person name="LaButti K."/>
            <person name="Larrondo L.F."/>
            <person name="Lindquist E."/>
            <person name="Ling A."/>
            <person name="Lombard V."/>
            <person name="Lucas S."/>
            <person name="Lundell T."/>
            <person name="Martin R."/>
            <person name="McLaughlin D.J."/>
            <person name="Morgenstern I."/>
            <person name="Morin E."/>
            <person name="Murat C."/>
            <person name="Nagy L.G."/>
            <person name="Nolan M."/>
            <person name="Ohm R.A."/>
            <person name="Patyshakuliyeva A."/>
            <person name="Rokas A."/>
            <person name="Ruiz-Duenas F.J."/>
            <person name="Sabat G."/>
            <person name="Salamov A."/>
            <person name="Samejima M."/>
            <person name="Schmutz J."/>
            <person name="Slot J.C."/>
            <person name="St John F."/>
            <person name="Stenlid J."/>
            <person name="Sun H."/>
            <person name="Sun S."/>
            <person name="Syed K."/>
            <person name="Tsang A."/>
            <person name="Wiebenga A."/>
            <person name="Young D."/>
            <person name="Pisabarro A."/>
            <person name="Eastwood D.C."/>
            <person name="Martin F."/>
            <person name="Cullen D."/>
            <person name="Grigoriev I.V."/>
            <person name="Hibbett D.S."/>
        </authorList>
    </citation>
    <scope>NUCLEOTIDE SEQUENCE [LARGE SCALE GENOMIC DNA]</scope>
    <source>
        <strain evidence="2">RWD-64-598 SS2</strain>
    </source>
</reference>
<organism evidence="1 2">
    <name type="scientific">Coniophora puteana (strain RWD-64-598)</name>
    <name type="common">Brown rot fungus</name>
    <dbReference type="NCBI Taxonomy" id="741705"/>
    <lineage>
        <taxon>Eukaryota</taxon>
        <taxon>Fungi</taxon>
        <taxon>Dikarya</taxon>
        <taxon>Basidiomycota</taxon>
        <taxon>Agaricomycotina</taxon>
        <taxon>Agaricomycetes</taxon>
        <taxon>Agaricomycetidae</taxon>
        <taxon>Boletales</taxon>
        <taxon>Coniophorineae</taxon>
        <taxon>Coniophoraceae</taxon>
        <taxon>Coniophora</taxon>
    </lineage>
</organism>
<proteinExistence type="predicted"/>
<evidence type="ECO:0000313" key="1">
    <source>
        <dbReference type="EMBL" id="EIW73894.1"/>
    </source>
</evidence>
<sequence>MTYLLGMVPSEWETLKSVARPIVKAKLDINIKFCNQPADQVAFVVAKVIAKIRWLDRYVDAWPVEMYIHLYLMGRAQRQTRRCEQFRSKASCPLDYSRRTCFPHSYPWLRSINPLAMDADLPCILVPAQKPSRSASPSIANA</sequence>
<dbReference type="EMBL" id="JH711606">
    <property type="protein sequence ID" value="EIW73894.1"/>
    <property type="molecule type" value="Genomic_DNA"/>
</dbReference>
<gene>
    <name evidence="1" type="ORF">CONPUDRAFT_86105</name>
</gene>